<dbReference type="EMBL" id="CAXAMN010022325">
    <property type="protein sequence ID" value="CAK9068379.1"/>
    <property type="molecule type" value="Genomic_DNA"/>
</dbReference>
<reference evidence="2 3" key="1">
    <citation type="submission" date="2024-02" db="EMBL/GenBank/DDBJ databases">
        <authorList>
            <person name="Chen Y."/>
            <person name="Shah S."/>
            <person name="Dougan E. K."/>
            <person name="Thang M."/>
            <person name="Chan C."/>
        </authorList>
    </citation>
    <scope>NUCLEOTIDE SEQUENCE [LARGE SCALE GENOMIC DNA]</scope>
</reference>
<accession>A0ABP0P0R4</accession>
<name>A0ABP0P0R4_9DINO</name>
<dbReference type="Proteomes" id="UP001642484">
    <property type="component" value="Unassembled WGS sequence"/>
</dbReference>
<feature type="compositionally biased region" description="Polar residues" evidence="1">
    <location>
        <begin position="434"/>
        <end position="448"/>
    </location>
</feature>
<feature type="compositionally biased region" description="Basic and acidic residues" evidence="1">
    <location>
        <begin position="1"/>
        <end position="13"/>
    </location>
</feature>
<feature type="region of interest" description="Disordered" evidence="1">
    <location>
        <begin position="466"/>
        <end position="491"/>
    </location>
</feature>
<evidence type="ECO:0000313" key="3">
    <source>
        <dbReference type="Proteomes" id="UP001642484"/>
    </source>
</evidence>
<comment type="caution">
    <text evidence="2">The sequence shown here is derived from an EMBL/GenBank/DDBJ whole genome shotgun (WGS) entry which is preliminary data.</text>
</comment>
<evidence type="ECO:0000313" key="2">
    <source>
        <dbReference type="EMBL" id="CAK9068379.1"/>
    </source>
</evidence>
<protein>
    <submittedName>
        <fullName evidence="2">Uncharacterized protein</fullName>
    </submittedName>
</protein>
<feature type="region of interest" description="Disordered" evidence="1">
    <location>
        <begin position="395"/>
        <end position="448"/>
    </location>
</feature>
<evidence type="ECO:0000256" key="1">
    <source>
        <dbReference type="SAM" id="MobiDB-lite"/>
    </source>
</evidence>
<gene>
    <name evidence="2" type="ORF">CCMP2556_LOCUS33582</name>
</gene>
<proteinExistence type="predicted"/>
<organism evidence="2 3">
    <name type="scientific">Durusdinium trenchii</name>
    <dbReference type="NCBI Taxonomy" id="1381693"/>
    <lineage>
        <taxon>Eukaryota</taxon>
        <taxon>Sar</taxon>
        <taxon>Alveolata</taxon>
        <taxon>Dinophyceae</taxon>
        <taxon>Suessiales</taxon>
        <taxon>Symbiodiniaceae</taxon>
        <taxon>Durusdinium</taxon>
    </lineage>
</organism>
<feature type="non-terminal residue" evidence="2">
    <location>
        <position position="1"/>
    </location>
</feature>
<sequence length="491" mass="55836">DNDQYDRWHDCHETTSTSHQGAGQEGPDEDHDDQQTSQAMTPADPWAAWQRYGPRDEHEAWVHEEELLPEFLQAWYLLADAGLNAQERNMIQTAIGETYTIQRMSQELRTQWPEEDLLRRDQLPQARASGFWHEKKEDSEDEETDGEMTSAAALIANGMNDEGIALMTAAVEENEDGYFTADEGVDDWDYEVKNHEGDLQEIEKSTTTGDDTEIHQQSSWYTEEAYATEDAVLVTMPTIQSLKKAELIEAIRALGEEPPAKWGMTELRVRLEELEEEHGIVRQTGRSRTNLQEWTVKLNKAGTKKSVLVEFCQKELLIPLSGNETIPQLNKKAMDRIYQIAELSGQDPMGFGKYASLSYDEVMTTDLGYCNWALTTFHEEDKGDRLSRFARWFEQAKEQSPKPKKMPPPGPVETKTKGYPKTKAAPKKILLTESAASSGTPEQVTETPVLTQIMSALTDLKDEVEALKEERPHKKKETNSEDFCMVREPMP</sequence>
<feature type="region of interest" description="Disordered" evidence="1">
    <location>
        <begin position="1"/>
        <end position="44"/>
    </location>
</feature>
<keyword evidence="3" id="KW-1185">Reference proteome</keyword>